<dbReference type="PRINTS" id="PR00081">
    <property type="entry name" value="GDHRDH"/>
</dbReference>
<dbReference type="Gene3D" id="3.40.50.720">
    <property type="entry name" value="NAD(P)-binding Rossmann-like Domain"/>
    <property type="match status" value="1"/>
</dbReference>
<accession>A0A9P4IBZ4</accession>
<dbReference type="InterPro" id="IPR036291">
    <property type="entry name" value="NAD(P)-bd_dom_sf"/>
</dbReference>
<evidence type="ECO:0000256" key="3">
    <source>
        <dbReference type="ARBA" id="ARBA00022692"/>
    </source>
</evidence>
<proteinExistence type="inferred from homology"/>
<keyword evidence="5" id="KW-1133">Transmembrane helix</keyword>
<keyword evidence="14" id="KW-1185">Reference proteome</keyword>
<dbReference type="OrthoDB" id="10253736at2759"/>
<comment type="similarity">
    <text evidence="2 12">Belongs to the short-chain dehydrogenases/reductases (SDR) family.</text>
</comment>
<evidence type="ECO:0000313" key="13">
    <source>
        <dbReference type="EMBL" id="KAF2097218.1"/>
    </source>
</evidence>
<keyword evidence="6" id="KW-0560">Oxidoreductase</keyword>
<evidence type="ECO:0000256" key="1">
    <source>
        <dbReference type="ARBA" id="ARBA00004141"/>
    </source>
</evidence>
<dbReference type="SUPFAM" id="SSF51735">
    <property type="entry name" value="NAD(P)-binding Rossmann-fold domains"/>
    <property type="match status" value="1"/>
</dbReference>
<reference evidence="13" key="1">
    <citation type="journal article" date="2020" name="Stud. Mycol.">
        <title>101 Dothideomycetes genomes: a test case for predicting lifestyles and emergence of pathogens.</title>
        <authorList>
            <person name="Haridas S."/>
            <person name="Albert R."/>
            <person name="Binder M."/>
            <person name="Bloem J."/>
            <person name="Labutti K."/>
            <person name="Salamov A."/>
            <person name="Andreopoulos B."/>
            <person name="Baker S."/>
            <person name="Barry K."/>
            <person name="Bills G."/>
            <person name="Bluhm B."/>
            <person name="Cannon C."/>
            <person name="Castanera R."/>
            <person name="Culley D."/>
            <person name="Daum C."/>
            <person name="Ezra D."/>
            <person name="Gonzalez J."/>
            <person name="Henrissat B."/>
            <person name="Kuo A."/>
            <person name="Liang C."/>
            <person name="Lipzen A."/>
            <person name="Lutzoni F."/>
            <person name="Magnuson J."/>
            <person name="Mondo S."/>
            <person name="Nolan M."/>
            <person name="Ohm R."/>
            <person name="Pangilinan J."/>
            <person name="Park H.-J."/>
            <person name="Ramirez L."/>
            <person name="Alfaro M."/>
            <person name="Sun H."/>
            <person name="Tritt A."/>
            <person name="Yoshinaga Y."/>
            <person name="Zwiers L.-H."/>
            <person name="Turgeon B."/>
            <person name="Goodwin S."/>
            <person name="Spatafora J."/>
            <person name="Crous P."/>
            <person name="Grigoriev I."/>
        </authorList>
    </citation>
    <scope>NUCLEOTIDE SEQUENCE</scope>
    <source>
        <strain evidence="13">CBS 133067</strain>
    </source>
</reference>
<comment type="caution">
    <text evidence="13">The sequence shown here is derived from an EMBL/GenBank/DDBJ whole genome shotgun (WGS) entry which is preliminary data.</text>
</comment>
<evidence type="ECO:0000256" key="9">
    <source>
        <dbReference type="ARBA" id="ARBA00059620"/>
    </source>
</evidence>
<dbReference type="GO" id="GO:0016020">
    <property type="term" value="C:membrane"/>
    <property type="evidence" value="ECO:0007669"/>
    <property type="project" value="UniProtKB-SubCell"/>
</dbReference>
<keyword evidence="3" id="KW-0812">Transmembrane</keyword>
<dbReference type="CDD" id="cd05339">
    <property type="entry name" value="17beta-HSDXI-like_SDR_c"/>
    <property type="match status" value="1"/>
</dbReference>
<keyword evidence="8" id="KW-0472">Membrane</keyword>
<evidence type="ECO:0000256" key="2">
    <source>
        <dbReference type="ARBA" id="ARBA00006484"/>
    </source>
</evidence>
<sequence>MSRSITKGIHLLAKPAFQPLVTGPLLYILLRGPESLREPLVKALSSLPVRITPERAITILKWLVALGAWGRLNSWLNSLALNAWQIRSRKADWNWNQEVAVVTGGCSGIGEVVVNGLTQKGVKVAVLDIQPLPASLKDYANLQLYKCDITNAASVTETGKAIREKWGPPSILVNNAGIGSGRNILDIPDESLHKIFGVNLLSHFTTVKEFMPDMIEKNKGHIVAVASLASFVAVPGIADYAATKAGVLAFHEALNQEIKHRYNTPGILTTIIHPNWTSTPLIRKWEDQIRKASGPLLKAEDVGNSIVNQIFQCRGAQIIIPRNAALISGIRGWPNWMQEKLRDGIGRVRVKYRPSEG</sequence>
<evidence type="ECO:0000256" key="11">
    <source>
        <dbReference type="ARBA" id="ARBA00082544"/>
    </source>
</evidence>
<evidence type="ECO:0000256" key="4">
    <source>
        <dbReference type="ARBA" id="ARBA00022857"/>
    </source>
</evidence>
<evidence type="ECO:0000313" key="14">
    <source>
        <dbReference type="Proteomes" id="UP000799772"/>
    </source>
</evidence>
<evidence type="ECO:0000256" key="6">
    <source>
        <dbReference type="ARBA" id="ARBA00023002"/>
    </source>
</evidence>
<dbReference type="PANTHER" id="PTHR24322">
    <property type="entry name" value="PKSB"/>
    <property type="match status" value="1"/>
</dbReference>
<organism evidence="13 14">
    <name type="scientific">Rhizodiscina lignyota</name>
    <dbReference type="NCBI Taxonomy" id="1504668"/>
    <lineage>
        <taxon>Eukaryota</taxon>
        <taxon>Fungi</taxon>
        <taxon>Dikarya</taxon>
        <taxon>Ascomycota</taxon>
        <taxon>Pezizomycotina</taxon>
        <taxon>Dothideomycetes</taxon>
        <taxon>Pleosporomycetidae</taxon>
        <taxon>Aulographales</taxon>
        <taxon>Rhizodiscinaceae</taxon>
        <taxon>Rhizodiscina</taxon>
    </lineage>
</organism>
<evidence type="ECO:0000256" key="8">
    <source>
        <dbReference type="ARBA" id="ARBA00023136"/>
    </source>
</evidence>
<evidence type="ECO:0000256" key="5">
    <source>
        <dbReference type="ARBA" id="ARBA00022989"/>
    </source>
</evidence>
<name>A0A9P4IBZ4_9PEZI</name>
<evidence type="ECO:0000256" key="7">
    <source>
        <dbReference type="ARBA" id="ARBA00023098"/>
    </source>
</evidence>
<dbReference type="FunFam" id="3.40.50.720:FF:000131">
    <property type="entry name" value="Short-chain dehydrogenase/reductase 3"/>
    <property type="match status" value="1"/>
</dbReference>
<keyword evidence="4" id="KW-0521">NADP</keyword>
<dbReference type="GO" id="GO:0052650">
    <property type="term" value="F:all-trans-retinol dehydrogenase (NADP+) activity"/>
    <property type="evidence" value="ECO:0007669"/>
    <property type="project" value="UniProtKB-ARBA"/>
</dbReference>
<keyword evidence="7" id="KW-0443">Lipid metabolism</keyword>
<protein>
    <recommendedName>
        <fullName evidence="10">Short-chain dehydrogenase/reductase 3</fullName>
    </recommendedName>
    <alternativeName>
        <fullName evidence="11">Retinal short-chain dehydrogenase/reductase 1</fullName>
    </alternativeName>
</protein>
<gene>
    <name evidence="13" type="ORF">NA57DRAFT_41158</name>
</gene>
<dbReference type="EMBL" id="ML978128">
    <property type="protein sequence ID" value="KAF2097218.1"/>
    <property type="molecule type" value="Genomic_DNA"/>
</dbReference>
<evidence type="ECO:0000256" key="10">
    <source>
        <dbReference type="ARBA" id="ARBA00068717"/>
    </source>
</evidence>
<dbReference type="PANTHER" id="PTHR24322:SF736">
    <property type="entry name" value="RETINOL DEHYDROGENASE 10"/>
    <property type="match status" value="1"/>
</dbReference>
<dbReference type="Pfam" id="PF00106">
    <property type="entry name" value="adh_short"/>
    <property type="match status" value="1"/>
</dbReference>
<comment type="function">
    <text evidence="9">Catalyzes the reduction of all-trans-retinal to all-trans-retinol in the presence of NADPH.</text>
</comment>
<comment type="subcellular location">
    <subcellularLocation>
        <location evidence="1">Membrane</location>
        <topology evidence="1">Multi-pass membrane protein</topology>
    </subcellularLocation>
</comment>
<dbReference type="InterPro" id="IPR002347">
    <property type="entry name" value="SDR_fam"/>
</dbReference>
<dbReference type="Proteomes" id="UP000799772">
    <property type="component" value="Unassembled WGS sequence"/>
</dbReference>
<dbReference type="PRINTS" id="PR00080">
    <property type="entry name" value="SDRFAMILY"/>
</dbReference>
<dbReference type="AlphaFoldDB" id="A0A9P4IBZ4"/>
<evidence type="ECO:0000256" key="12">
    <source>
        <dbReference type="RuleBase" id="RU000363"/>
    </source>
</evidence>